<organism evidence="1 2">
    <name type="scientific">Cylicocyclus nassatus</name>
    <name type="common">Nematode worm</name>
    <dbReference type="NCBI Taxonomy" id="53992"/>
    <lineage>
        <taxon>Eukaryota</taxon>
        <taxon>Metazoa</taxon>
        <taxon>Ecdysozoa</taxon>
        <taxon>Nematoda</taxon>
        <taxon>Chromadorea</taxon>
        <taxon>Rhabditida</taxon>
        <taxon>Rhabditina</taxon>
        <taxon>Rhabditomorpha</taxon>
        <taxon>Strongyloidea</taxon>
        <taxon>Strongylidae</taxon>
        <taxon>Cylicocyclus</taxon>
    </lineage>
</organism>
<dbReference type="Proteomes" id="UP001176961">
    <property type="component" value="Unassembled WGS sequence"/>
</dbReference>
<reference evidence="1" key="1">
    <citation type="submission" date="2023-07" db="EMBL/GenBank/DDBJ databases">
        <authorList>
            <consortium name="CYATHOMIX"/>
        </authorList>
    </citation>
    <scope>NUCLEOTIDE SEQUENCE</scope>
    <source>
        <strain evidence="1">N/A</strain>
    </source>
</reference>
<dbReference type="EMBL" id="CATQJL010000316">
    <property type="protein sequence ID" value="CAJ0608026.1"/>
    <property type="molecule type" value="Genomic_DNA"/>
</dbReference>
<gene>
    <name evidence="1" type="ORF">CYNAS_LOCUS20009</name>
</gene>
<comment type="caution">
    <text evidence="1">The sequence shown here is derived from an EMBL/GenBank/DDBJ whole genome shotgun (WGS) entry which is preliminary data.</text>
</comment>
<sequence>MAEFVIVKVSVDTSTTFCVLWLCCSRRHLSFEGSKMATANLQQRQPRLFHKFSTEVRPSDMVQRDDLRLMARSFEDIAESEEEDIQLPERISPDGRSPFAVTCESPFAERRGTSSQKLSPTCAREFVVPRLCRGSSDPSLRCRQASTMFGSLSPERFNGSHFLTLPSIPETASS</sequence>
<evidence type="ECO:0000313" key="2">
    <source>
        <dbReference type="Proteomes" id="UP001176961"/>
    </source>
</evidence>
<protein>
    <submittedName>
        <fullName evidence="1">Uncharacterized protein</fullName>
    </submittedName>
</protein>
<name>A0AA36HC48_CYLNA</name>
<accession>A0AA36HC48</accession>
<keyword evidence="2" id="KW-1185">Reference proteome</keyword>
<evidence type="ECO:0000313" key="1">
    <source>
        <dbReference type="EMBL" id="CAJ0608026.1"/>
    </source>
</evidence>
<proteinExistence type="predicted"/>
<dbReference type="AlphaFoldDB" id="A0AA36HC48"/>